<evidence type="ECO:0000256" key="5">
    <source>
        <dbReference type="SAM" id="Phobius"/>
    </source>
</evidence>
<keyword evidence="3 5" id="KW-1133">Transmembrane helix</keyword>
<dbReference type="InterPro" id="IPR020846">
    <property type="entry name" value="MFS_dom"/>
</dbReference>
<feature type="transmembrane region" description="Helical" evidence="5">
    <location>
        <begin position="170"/>
        <end position="187"/>
    </location>
</feature>
<dbReference type="Proteomes" id="UP000008144">
    <property type="component" value="Unassembled WGS sequence"/>
</dbReference>
<dbReference type="Gene3D" id="1.20.1250.20">
    <property type="entry name" value="MFS general substrate transporter like domains"/>
    <property type="match status" value="1"/>
</dbReference>
<dbReference type="OrthoDB" id="5296287at2759"/>
<keyword evidence="2 5" id="KW-0812">Transmembrane</keyword>
<feature type="transmembrane region" description="Helical" evidence="5">
    <location>
        <begin position="38"/>
        <end position="63"/>
    </location>
</feature>
<reference evidence="7" key="3">
    <citation type="submission" date="2025-09" db="UniProtKB">
        <authorList>
            <consortium name="Ensembl"/>
        </authorList>
    </citation>
    <scope>IDENTIFICATION</scope>
</reference>
<feature type="transmembrane region" description="Helical" evidence="5">
    <location>
        <begin position="252"/>
        <end position="274"/>
    </location>
</feature>
<evidence type="ECO:0000313" key="7">
    <source>
        <dbReference type="Ensembl" id="ENSCINP00000006844.3"/>
    </source>
</evidence>
<feature type="transmembrane region" description="Helical" evidence="5">
    <location>
        <begin position="280"/>
        <end position="301"/>
    </location>
</feature>
<dbReference type="PANTHER" id="PTHR24064">
    <property type="entry name" value="SOLUTE CARRIER FAMILY 22 MEMBER"/>
    <property type="match status" value="1"/>
</dbReference>
<feature type="transmembrane region" description="Helical" evidence="5">
    <location>
        <begin position="471"/>
        <end position="490"/>
    </location>
</feature>
<dbReference type="InterPro" id="IPR005828">
    <property type="entry name" value="MFS_sugar_transport-like"/>
</dbReference>
<feature type="transmembrane region" description="Helical" evidence="5">
    <location>
        <begin position="219"/>
        <end position="240"/>
    </location>
</feature>
<dbReference type="HOGENOM" id="CLU_001265_33_4_1"/>
<feature type="transmembrane region" description="Helical" evidence="5">
    <location>
        <begin position="413"/>
        <end position="434"/>
    </location>
</feature>
<feature type="transmembrane region" description="Helical" evidence="5">
    <location>
        <begin position="194"/>
        <end position="213"/>
    </location>
</feature>
<feature type="transmembrane region" description="Helical" evidence="5">
    <location>
        <begin position="530"/>
        <end position="549"/>
    </location>
</feature>
<dbReference type="SUPFAM" id="SSF103473">
    <property type="entry name" value="MFS general substrate transporter"/>
    <property type="match status" value="1"/>
</dbReference>
<dbReference type="Ensembl" id="ENSCINT00000006844.3">
    <property type="protein sequence ID" value="ENSCINP00000006844.3"/>
    <property type="gene ID" value="ENSCING00000003333.3"/>
</dbReference>
<reference evidence="7" key="2">
    <citation type="submission" date="2025-08" db="UniProtKB">
        <authorList>
            <consortium name="Ensembl"/>
        </authorList>
    </citation>
    <scope>IDENTIFICATION</scope>
</reference>
<dbReference type="AlphaFoldDB" id="F6S271"/>
<dbReference type="GeneID" id="100185315"/>
<dbReference type="CDD" id="cd17317">
    <property type="entry name" value="MFS_SLC22"/>
    <property type="match status" value="1"/>
</dbReference>
<dbReference type="OMA" id="CHINWTE"/>
<dbReference type="InParanoid" id="F6S271"/>
<feature type="transmembrane region" description="Helical" evidence="5">
    <location>
        <begin position="502"/>
        <end position="524"/>
    </location>
</feature>
<comment type="subcellular location">
    <subcellularLocation>
        <location evidence="1">Membrane</location>
        <topology evidence="1">Multi-pass membrane protein</topology>
    </subcellularLocation>
</comment>
<accession>F6S271</accession>
<dbReference type="InterPro" id="IPR036259">
    <property type="entry name" value="MFS_trans_sf"/>
</dbReference>
<feature type="transmembrane region" description="Helical" evidence="5">
    <location>
        <begin position="383"/>
        <end position="401"/>
    </location>
</feature>
<dbReference type="GO" id="GO:0016020">
    <property type="term" value="C:membrane"/>
    <property type="evidence" value="ECO:0007669"/>
    <property type="project" value="UniProtKB-SubCell"/>
</dbReference>
<evidence type="ECO:0000256" key="2">
    <source>
        <dbReference type="ARBA" id="ARBA00022692"/>
    </source>
</evidence>
<protein>
    <submittedName>
        <fullName evidence="7">Organic cation transporter protein-like</fullName>
    </submittedName>
</protein>
<dbReference type="PROSITE" id="PS50850">
    <property type="entry name" value="MFS"/>
    <property type="match status" value="1"/>
</dbReference>
<sequence length="584" mass="64984">MGKKNKTSAVFTENEILIFENNFDEILEKTGCFNARSIAIFVTMYIVIMFGAMHIGGVVFLAAKMDHQCIVDSGTMDLVSEKCHINWTETETMKSSPVVKNKTSKCTRFTNEYLLNMSCSSWSSSSPLPPSGHIEPCEAWSYDQSVFQSTIISDFNLVCSNTWKTNVSQMLLMFGVLIGALVVGICSDRFGRRPLFIICLLALLVSAILSSIVKDYWLFSVVRMVVGLASIGLCVSGYVYAMEIMVEKYRVLFGQAIHATFSFGFMFFALFGYLERRWVFLNYIIAVPLALLLVIYLCVSAESPRWLVSKKRSHEGLNVFRQLTKKDDHILKNVLKVLEKNTTPILKKSSPSVPYNDSGEVIVEGNESGNTVTIFRNPVLRKISFIFFYNWFAVTCIYYGLTLNTSSLAGDPFLNFFLSGLVEIPANFGAVLLIKLWGRRPTVCLGNTVCGVALVAMVLVPEGYQAVDTTLYLIGKFCATAIFSTIYLYTVELYPTPLRGNGVGICSGFARIGGLTSLLILMLGQINTTLPYLTFGTIALVAGFLIVLLPETKGTKLPETVKDSEDLYTRRNRTVIQQCLCKNS</sequence>
<dbReference type="STRING" id="7719.ENSCINP00000006844"/>
<reference evidence="8" key="1">
    <citation type="journal article" date="2002" name="Science">
        <title>The draft genome of Ciona intestinalis: insights into chordate and vertebrate origins.</title>
        <authorList>
            <person name="Dehal P."/>
            <person name="Satou Y."/>
            <person name="Campbell R.K."/>
            <person name="Chapman J."/>
            <person name="Degnan B."/>
            <person name="De Tomaso A."/>
            <person name="Davidson B."/>
            <person name="Di Gregorio A."/>
            <person name="Gelpke M."/>
            <person name="Goodstein D.M."/>
            <person name="Harafuji N."/>
            <person name="Hastings K.E."/>
            <person name="Ho I."/>
            <person name="Hotta K."/>
            <person name="Huang W."/>
            <person name="Kawashima T."/>
            <person name="Lemaire P."/>
            <person name="Martinez D."/>
            <person name="Meinertzhagen I.A."/>
            <person name="Necula S."/>
            <person name="Nonaka M."/>
            <person name="Putnam N."/>
            <person name="Rash S."/>
            <person name="Saiga H."/>
            <person name="Satake M."/>
            <person name="Terry A."/>
            <person name="Yamada L."/>
            <person name="Wang H.G."/>
            <person name="Awazu S."/>
            <person name="Azumi K."/>
            <person name="Boore J."/>
            <person name="Branno M."/>
            <person name="Chin-Bow S."/>
            <person name="DeSantis R."/>
            <person name="Doyle S."/>
            <person name="Francino P."/>
            <person name="Keys D.N."/>
            <person name="Haga S."/>
            <person name="Hayashi H."/>
            <person name="Hino K."/>
            <person name="Imai K.S."/>
            <person name="Inaba K."/>
            <person name="Kano S."/>
            <person name="Kobayashi K."/>
            <person name="Kobayashi M."/>
            <person name="Lee B.I."/>
            <person name="Makabe K.W."/>
            <person name="Manohar C."/>
            <person name="Matassi G."/>
            <person name="Medina M."/>
            <person name="Mochizuki Y."/>
            <person name="Mount S."/>
            <person name="Morishita T."/>
            <person name="Miura S."/>
            <person name="Nakayama A."/>
            <person name="Nishizaka S."/>
            <person name="Nomoto H."/>
            <person name="Ohta F."/>
            <person name="Oishi K."/>
            <person name="Rigoutsos I."/>
            <person name="Sano M."/>
            <person name="Sasaki A."/>
            <person name="Sasakura Y."/>
            <person name="Shoguchi E."/>
            <person name="Shin-i T."/>
            <person name="Spagnuolo A."/>
            <person name="Stainier D."/>
            <person name="Suzuki M.M."/>
            <person name="Tassy O."/>
            <person name="Takatori N."/>
            <person name="Tokuoka M."/>
            <person name="Yagi K."/>
            <person name="Yoshizaki F."/>
            <person name="Wada S."/>
            <person name="Zhang C."/>
            <person name="Hyatt P.D."/>
            <person name="Larimer F."/>
            <person name="Detter C."/>
            <person name="Doggett N."/>
            <person name="Glavina T."/>
            <person name="Hawkins T."/>
            <person name="Richardson P."/>
            <person name="Lucas S."/>
            <person name="Kohara Y."/>
            <person name="Levine M."/>
            <person name="Satoh N."/>
            <person name="Rokhsar D.S."/>
        </authorList>
    </citation>
    <scope>NUCLEOTIDE SEQUENCE [LARGE SCALE GENOMIC DNA]</scope>
</reference>
<dbReference type="GeneTree" id="ENSGT00940000162538"/>
<evidence type="ECO:0000259" key="6">
    <source>
        <dbReference type="PROSITE" id="PS50850"/>
    </source>
</evidence>
<proteinExistence type="predicted"/>
<dbReference type="Pfam" id="PF00083">
    <property type="entry name" value="Sugar_tr"/>
    <property type="match status" value="1"/>
</dbReference>
<feature type="domain" description="Major facilitator superfamily (MFS) profile" evidence="6">
    <location>
        <begin position="40"/>
        <end position="554"/>
    </location>
</feature>
<dbReference type="GO" id="GO:0022857">
    <property type="term" value="F:transmembrane transporter activity"/>
    <property type="evidence" value="ECO:0007669"/>
    <property type="project" value="InterPro"/>
</dbReference>
<keyword evidence="8" id="KW-1185">Reference proteome</keyword>
<accession>A0A1W2WCT9</accession>
<gene>
    <name evidence="7" type="primary">LOC100185315</name>
</gene>
<evidence type="ECO:0000256" key="4">
    <source>
        <dbReference type="ARBA" id="ARBA00023136"/>
    </source>
</evidence>
<evidence type="ECO:0000313" key="8">
    <source>
        <dbReference type="Proteomes" id="UP000008144"/>
    </source>
</evidence>
<dbReference type="RefSeq" id="XP_026695719.1">
    <property type="nucleotide sequence ID" value="XM_026839918.1"/>
</dbReference>
<evidence type="ECO:0000256" key="1">
    <source>
        <dbReference type="ARBA" id="ARBA00004141"/>
    </source>
</evidence>
<organism evidence="7 8">
    <name type="scientific">Ciona intestinalis</name>
    <name type="common">Transparent sea squirt</name>
    <name type="synonym">Ascidia intestinalis</name>
    <dbReference type="NCBI Taxonomy" id="7719"/>
    <lineage>
        <taxon>Eukaryota</taxon>
        <taxon>Metazoa</taxon>
        <taxon>Chordata</taxon>
        <taxon>Tunicata</taxon>
        <taxon>Ascidiacea</taxon>
        <taxon>Phlebobranchia</taxon>
        <taxon>Cionidae</taxon>
        <taxon>Ciona</taxon>
    </lineage>
</organism>
<dbReference type="KEGG" id="cin:100185315"/>
<feature type="transmembrane region" description="Helical" evidence="5">
    <location>
        <begin position="441"/>
        <end position="459"/>
    </location>
</feature>
<keyword evidence="4 5" id="KW-0472">Membrane</keyword>
<name>F6S271_CIOIN</name>
<evidence type="ECO:0000256" key="3">
    <source>
        <dbReference type="ARBA" id="ARBA00022989"/>
    </source>
</evidence>